<accession>C0GAV4</accession>
<feature type="domain" description="N-acyl amino acid synthase FeeM catalytic core" evidence="1">
    <location>
        <begin position="59"/>
        <end position="212"/>
    </location>
</feature>
<dbReference type="AlphaFoldDB" id="C0GAV4"/>
<dbReference type="Gene3D" id="3.40.630.30">
    <property type="match status" value="1"/>
</dbReference>
<dbReference type="SUPFAM" id="SSF55729">
    <property type="entry name" value="Acyl-CoA N-acyltransferases (Nat)"/>
    <property type="match status" value="1"/>
</dbReference>
<reference evidence="2 3" key="1">
    <citation type="submission" date="2009-03" db="EMBL/GenBank/DDBJ databases">
        <authorList>
            <person name="Setubal J.C."/>
            <person name="Boyle S."/>
            <person name="Crasta O.R."/>
            <person name="Gillespie J.J."/>
            <person name="Kenyon R.W."/>
            <person name="Lu J."/>
            <person name="Mane S."/>
            <person name="Nagrani S."/>
            <person name="Shallom J.M."/>
            <person name="Shallom S."/>
            <person name="Shukla M."/>
            <person name="Snyder E.E."/>
            <person name="Sobral B.W."/>
            <person name="Wattam A.R."/>
            <person name="Will R."/>
            <person name="Williams K."/>
            <person name="Yoo H."/>
            <person name="Bruce D.H."/>
            <person name="Detter C."/>
            <person name="Munk C."/>
            <person name="Brettin T.S."/>
            <person name="Ficht T."/>
        </authorList>
    </citation>
    <scope>NUCLEOTIDE SEQUENCE [LARGE SCALE GENOMIC DNA]</scope>
    <source>
        <strain evidence="2 3">Cudo</strain>
    </source>
</reference>
<organism evidence="2 3">
    <name type="scientific">Brucella ceti str. Cudo</name>
    <dbReference type="NCBI Taxonomy" id="595497"/>
    <lineage>
        <taxon>Bacteria</taxon>
        <taxon>Pseudomonadati</taxon>
        <taxon>Pseudomonadota</taxon>
        <taxon>Alphaproteobacteria</taxon>
        <taxon>Hyphomicrobiales</taxon>
        <taxon>Brucellaceae</taxon>
        <taxon>Brucella/Ochrobactrum group</taxon>
        <taxon>Brucella</taxon>
    </lineage>
</organism>
<sequence>MLSRLFCALIWVGAEINCMTNRAVTGENPPLSNFARQLLQFLDRVEYRRIVHAEDLEEIGRLRYRSYRTRNVMHEAEVPSIVDDIDRDSHAFVYGVHVDGQLVSTLRVHHITPDHRRGTSYALFPDILDPLLNSGMHFVDPTRFAADPDLLSEYPAIPYITLRVAAMASEFFGADQCLAAVKPEHMAFYKRIFGTTVMADAREHEGYGIKVGLGAAPIRNIRDAVAVRYPFFKSQPHERRAMFADMHAGVVPLTILPTAKYTGLGA</sequence>
<evidence type="ECO:0000313" key="3">
    <source>
        <dbReference type="Proteomes" id="UP000003678"/>
    </source>
</evidence>
<evidence type="ECO:0000313" key="2">
    <source>
        <dbReference type="EMBL" id="EEH12972.1"/>
    </source>
</evidence>
<dbReference type="Pfam" id="PF21926">
    <property type="entry name" value="FeeM"/>
    <property type="match status" value="1"/>
</dbReference>
<dbReference type="InterPro" id="IPR016181">
    <property type="entry name" value="Acyl_CoA_acyltransferase"/>
</dbReference>
<evidence type="ECO:0000259" key="1">
    <source>
        <dbReference type="Pfam" id="PF21926"/>
    </source>
</evidence>
<dbReference type="EMBL" id="ACJD01000007">
    <property type="protein sequence ID" value="EEH12972.1"/>
    <property type="molecule type" value="Genomic_DNA"/>
</dbReference>
<gene>
    <name evidence="2" type="ORF">BCETI_7000435</name>
</gene>
<protein>
    <recommendedName>
        <fullName evidence="1">N-acyl amino acid synthase FeeM catalytic core domain-containing protein</fullName>
    </recommendedName>
</protein>
<comment type="caution">
    <text evidence="2">The sequence shown here is derived from an EMBL/GenBank/DDBJ whole genome shotgun (WGS) entry which is preliminary data.</text>
</comment>
<dbReference type="InterPro" id="IPR054597">
    <property type="entry name" value="FeeM_cat"/>
</dbReference>
<dbReference type="Proteomes" id="UP000003678">
    <property type="component" value="Unassembled WGS sequence"/>
</dbReference>
<name>C0GAV4_9HYPH</name>
<proteinExistence type="predicted"/>